<dbReference type="InterPro" id="IPR002938">
    <property type="entry name" value="FAD-bd"/>
</dbReference>
<keyword evidence="6" id="KW-1185">Reference proteome</keyword>
<dbReference type="GO" id="GO:0004497">
    <property type="term" value="F:monooxygenase activity"/>
    <property type="evidence" value="ECO:0007669"/>
    <property type="project" value="UniProtKB-KW"/>
</dbReference>
<proteinExistence type="inferred from homology"/>
<dbReference type="PANTHER" id="PTHR45934:SF1">
    <property type="entry name" value="OS04G0423100 PROTEIN"/>
    <property type="match status" value="1"/>
</dbReference>
<evidence type="ECO:0000256" key="1">
    <source>
        <dbReference type="ARBA" id="ARBA00023002"/>
    </source>
</evidence>
<dbReference type="PANTHER" id="PTHR45934">
    <property type="entry name" value="FAD/NAD(P)-BINDING OXIDOREDUCTASE FAMILY PROTEIN"/>
    <property type="match status" value="1"/>
</dbReference>
<dbReference type="Proteomes" id="UP000325577">
    <property type="component" value="Linkage Group LG1"/>
</dbReference>
<dbReference type="Pfam" id="PF01494">
    <property type="entry name" value="FAD_binding_3"/>
    <property type="match status" value="1"/>
</dbReference>
<dbReference type="PRINTS" id="PR00420">
    <property type="entry name" value="RNGMNOXGNASE"/>
</dbReference>
<evidence type="ECO:0000256" key="2">
    <source>
        <dbReference type="ARBA" id="ARBA00023033"/>
    </source>
</evidence>
<keyword evidence="2" id="KW-0503">Monooxygenase</keyword>
<evidence type="ECO:0000313" key="6">
    <source>
        <dbReference type="Proteomes" id="UP000325577"/>
    </source>
</evidence>
<gene>
    <name evidence="5" type="ORF">F0562_003393</name>
</gene>
<name>A0A5J5BWC9_9ASTE</name>
<evidence type="ECO:0000256" key="3">
    <source>
        <dbReference type="ARBA" id="ARBA00024018"/>
    </source>
</evidence>
<reference evidence="5 6" key="1">
    <citation type="submission" date="2019-09" db="EMBL/GenBank/DDBJ databases">
        <title>A chromosome-level genome assembly of the Chinese tupelo Nyssa sinensis.</title>
        <authorList>
            <person name="Yang X."/>
            <person name="Kang M."/>
            <person name="Yang Y."/>
            <person name="Xiong H."/>
            <person name="Wang M."/>
            <person name="Zhang Z."/>
            <person name="Wang Z."/>
            <person name="Wu H."/>
            <person name="Ma T."/>
            <person name="Liu J."/>
            <person name="Xi Z."/>
        </authorList>
    </citation>
    <scope>NUCLEOTIDE SEQUENCE [LARGE SCALE GENOMIC DNA]</scope>
    <source>
        <strain evidence="5">J267</strain>
        <tissue evidence="5">Leaf</tissue>
    </source>
</reference>
<protein>
    <recommendedName>
        <fullName evidence="4">FAD-binding domain-containing protein</fullName>
    </recommendedName>
</protein>
<feature type="domain" description="FAD-binding" evidence="4">
    <location>
        <begin position="6"/>
        <end position="327"/>
    </location>
</feature>
<dbReference type="InterPro" id="IPR036188">
    <property type="entry name" value="FAD/NAD-bd_sf"/>
</dbReference>
<dbReference type="EMBL" id="CM018032">
    <property type="protein sequence ID" value="KAA8546964.1"/>
    <property type="molecule type" value="Genomic_DNA"/>
</dbReference>
<dbReference type="AlphaFoldDB" id="A0A5J5BWC9"/>
<accession>A0A5J5BWC9</accession>
<dbReference type="InterPro" id="IPR044560">
    <property type="entry name" value="MOase"/>
</dbReference>
<dbReference type="GO" id="GO:0071949">
    <property type="term" value="F:FAD binding"/>
    <property type="evidence" value="ECO:0007669"/>
    <property type="project" value="InterPro"/>
</dbReference>
<evidence type="ECO:0000259" key="4">
    <source>
        <dbReference type="Pfam" id="PF01494"/>
    </source>
</evidence>
<keyword evidence="1" id="KW-0560">Oxidoreductase</keyword>
<organism evidence="5 6">
    <name type="scientific">Nyssa sinensis</name>
    <dbReference type="NCBI Taxonomy" id="561372"/>
    <lineage>
        <taxon>Eukaryota</taxon>
        <taxon>Viridiplantae</taxon>
        <taxon>Streptophyta</taxon>
        <taxon>Embryophyta</taxon>
        <taxon>Tracheophyta</taxon>
        <taxon>Spermatophyta</taxon>
        <taxon>Magnoliopsida</taxon>
        <taxon>eudicotyledons</taxon>
        <taxon>Gunneridae</taxon>
        <taxon>Pentapetalae</taxon>
        <taxon>asterids</taxon>
        <taxon>Cornales</taxon>
        <taxon>Nyssaceae</taxon>
        <taxon>Nyssa</taxon>
    </lineage>
</organism>
<dbReference type="OrthoDB" id="1878542at2759"/>
<evidence type="ECO:0000313" key="5">
    <source>
        <dbReference type="EMBL" id="KAA8546964.1"/>
    </source>
</evidence>
<dbReference type="Gene3D" id="3.50.50.60">
    <property type="entry name" value="FAD/NAD(P)-binding domain"/>
    <property type="match status" value="1"/>
</dbReference>
<sequence>MEMVEDVVVVGAGIAGLAVAVALKRVGIGALVLERSEELRATGAALTLFPNAWVALAALGVAHKLTSVYAPCTRGFMTNVSSGVIQDVSMTGKASAAAPRSVHRKALLEALAEELPINTIRFSSKLTSVEAHKQDDGSSISIIHLKDGTVVKAKVLIGCDGVHSVVARWLGLRAPVNSGRSAMRGLAVFPEGHGLQHEIQQFVDVGKRGGFVPLTDKELYWFLVCKSTSKGQDMGGKPELIRREVTGNVAKDFPPIYLDVVGHSDPSTLTWSPLLFRLPWDVIFGNACKGTITVAGDALHPMTPDLGQGGCAALEDAVILGRHIGESFIRFGRLVPQETAKAIESYVKERRWRVSLLIAASYLSGWMQQDGSGWLMKFFRELIFNRLLYSRIIDAVRYDCGKLPTVSSSGELKKQD</sequence>
<dbReference type="SUPFAM" id="SSF51905">
    <property type="entry name" value="FAD/NAD(P)-binding domain"/>
    <property type="match status" value="1"/>
</dbReference>
<comment type="similarity">
    <text evidence="3">Belongs to the 3-hydroxybenzoate 6-hydroxylase family.</text>
</comment>